<name>A0A0D2MVD1_9CHLO</name>
<dbReference type="OrthoDB" id="538624at2759"/>
<dbReference type="InterPro" id="IPR006626">
    <property type="entry name" value="PbH1"/>
</dbReference>
<evidence type="ECO:0008006" key="5">
    <source>
        <dbReference type="Google" id="ProtNLM"/>
    </source>
</evidence>
<gene>
    <name evidence="3" type="ORF">MNEG_1459</name>
</gene>
<dbReference type="EMBL" id="KK100365">
    <property type="protein sequence ID" value="KIZ06495.1"/>
    <property type="molecule type" value="Genomic_DNA"/>
</dbReference>
<dbReference type="SMART" id="SM00710">
    <property type="entry name" value="PbH1"/>
    <property type="match status" value="10"/>
</dbReference>
<feature type="transmembrane region" description="Helical" evidence="2">
    <location>
        <begin position="1053"/>
        <end position="1073"/>
    </location>
</feature>
<dbReference type="PANTHER" id="PTHR11319">
    <property type="entry name" value="G PROTEIN-COUPLED RECEPTOR-RELATED"/>
    <property type="match status" value="1"/>
</dbReference>
<reference evidence="3 4" key="1">
    <citation type="journal article" date="2013" name="BMC Genomics">
        <title>Reconstruction of the lipid metabolism for the microalga Monoraphidium neglectum from its genome sequence reveals characteristics suitable for biofuel production.</title>
        <authorList>
            <person name="Bogen C."/>
            <person name="Al-Dilaimi A."/>
            <person name="Albersmeier A."/>
            <person name="Wichmann J."/>
            <person name="Grundmann M."/>
            <person name="Rupp O."/>
            <person name="Lauersen K.J."/>
            <person name="Blifernez-Klassen O."/>
            <person name="Kalinowski J."/>
            <person name="Goesmann A."/>
            <person name="Mussgnug J.H."/>
            <person name="Kruse O."/>
        </authorList>
    </citation>
    <scope>NUCLEOTIDE SEQUENCE [LARGE SCALE GENOMIC DNA]</scope>
    <source>
        <strain evidence="3 4">SAG 48.87</strain>
    </source>
</reference>
<dbReference type="SUPFAM" id="SSF51126">
    <property type="entry name" value="Pectin lyase-like"/>
    <property type="match status" value="2"/>
</dbReference>
<keyword evidence="2" id="KW-0472">Membrane</keyword>
<dbReference type="Proteomes" id="UP000054498">
    <property type="component" value="Unassembled WGS sequence"/>
</dbReference>
<feature type="transmembrane region" description="Helical" evidence="2">
    <location>
        <begin position="1124"/>
        <end position="1151"/>
    </location>
</feature>
<evidence type="ECO:0000313" key="3">
    <source>
        <dbReference type="EMBL" id="KIZ06495.1"/>
    </source>
</evidence>
<evidence type="ECO:0000313" key="4">
    <source>
        <dbReference type="Proteomes" id="UP000054498"/>
    </source>
</evidence>
<keyword evidence="4" id="KW-1185">Reference proteome</keyword>
<keyword evidence="2" id="KW-0812">Transmembrane</keyword>
<feature type="transmembrane region" description="Helical" evidence="2">
    <location>
        <begin position="1001"/>
        <end position="1026"/>
    </location>
</feature>
<dbReference type="KEGG" id="mng:MNEG_1459"/>
<proteinExistence type="predicted"/>
<sequence>MPATVAAASSSAAHDCRLQVDSAGNGITDRPWRVALECAGGSKPSVSVHPNASFVLNGRDRAAPTACPRAACDSDSNGGRGGDLGECCVLTFCGGSGSVRLSRSLITGVNAPQLAGVVCAAGGVDLSFSDADISNNTARNGALRALGLGTRVALSNSTLRSNVAVATSDDKGGSGGALYVGGGASALLTGSRVLGCSASRDGGGAFVKGNGSWLTVTGGEFSKNSATLGHSGGAVMVIDGAALEANSVIFTGNQADFGGAVVASNATAKLRGGSLMGNTAIGGGCGGGLFATGKLSSARLEGVQVYGNRGNDGAGLCAHNASILSVNGSGSIIVNNTAAYKGGGVHAMATRLVIASGTLIANNSATNSLGGGVYVFACSRGVEITNATLVGNSAKDGGAAIFIDAEGSRVSMSGCHVADNSAATQCGGIFVATDSAVVIRGGDVRGNTARRGRGGGFCADRNVTVDLIGVTFANNTALEGGAAAVDGVNTTIVRFTRCTLSHNSAWTSGGAARMSLEGSVGFDGCTLEHNSATRGGAIALEVVGSPGARVALKLTRSVVRNNNASVSGGGLDLNCGATALVNSTLTSNHAQLGGAVAFECPDAWRGDLDVSRDCNISNNSAALALTADGERMPGVRVAARLLSAAPGVTLTSNINVTGDDGLATFSGIKLRGSPADYLIAVKAEDFDVESEARVAIRVRDCVPGEGALCYNGSQLVARNGYYRSANYSEQVHPCPNRAACTAPELANATSRPFLTPAEAEAAAKPEQLCAKGYTGPLCLTCQPGFGKAAALTCRACRSPGKTILFFAIGMLVLLAFMHISVRLALRENQAASTGADVLHGGGRHGSSRSRGRPVGAADVIKVMVRHLQQLQLISEVQLDWPRQLAESTRWISWLIQPGAATSALECVAPQLRGAPLAGARLAFWLLLPFVVFAVLLGTQMLHQAVAHGYMVGAVFSTFACIRVDRAASDGAQGLQPGRFVGRFWLADMSQQCWATGGNQTVLALTVGVLGTAVLCVGLPAAIVMVVRRRRDSLDDPRFLRHFASLISDYKPNYAWWEAVNLVLMAMLVAVGTFGKIMGGYLNLLSLAAAQLLSVTVQALWRPQRLAYAGLTYFDVSGSTPVNDIWRAFSAFFVVVVNAAILTYLVALILIAGARTLVRVLSQSVSSGGSLEGLGRLLTRSRVGLMLAASAAKLSGSSGGRGDGDGAKDGRIGPGGPRESRAGVGGDEDGAALERASVGRDAPVPPRESRLEAGIEEGDDASAFVATRREVWAQRAGALGATVAAGAAAVLAAAEGITPRRAPL</sequence>
<feature type="transmembrane region" description="Helical" evidence="2">
    <location>
        <begin position="921"/>
        <end position="938"/>
    </location>
</feature>
<protein>
    <recommendedName>
        <fullName evidence="5">Right handed beta helix domain-containing protein</fullName>
    </recommendedName>
</protein>
<dbReference type="RefSeq" id="XP_013905514.1">
    <property type="nucleotide sequence ID" value="XM_014050060.1"/>
</dbReference>
<evidence type="ECO:0000256" key="1">
    <source>
        <dbReference type="SAM" id="MobiDB-lite"/>
    </source>
</evidence>
<dbReference type="InterPro" id="IPR011050">
    <property type="entry name" value="Pectin_lyase_fold/virulence"/>
</dbReference>
<feature type="transmembrane region" description="Helical" evidence="2">
    <location>
        <begin position="803"/>
        <end position="825"/>
    </location>
</feature>
<accession>A0A0D2MVD1</accession>
<dbReference type="GeneID" id="25732167"/>
<keyword evidence="2" id="KW-1133">Transmembrane helix</keyword>
<organism evidence="3 4">
    <name type="scientific">Monoraphidium neglectum</name>
    <dbReference type="NCBI Taxonomy" id="145388"/>
    <lineage>
        <taxon>Eukaryota</taxon>
        <taxon>Viridiplantae</taxon>
        <taxon>Chlorophyta</taxon>
        <taxon>core chlorophytes</taxon>
        <taxon>Chlorophyceae</taxon>
        <taxon>CS clade</taxon>
        <taxon>Sphaeropleales</taxon>
        <taxon>Selenastraceae</taxon>
        <taxon>Monoraphidium</taxon>
    </lineage>
</organism>
<evidence type="ECO:0000256" key="2">
    <source>
        <dbReference type="SAM" id="Phobius"/>
    </source>
</evidence>
<dbReference type="PANTHER" id="PTHR11319:SF35">
    <property type="entry name" value="OUTER MEMBRANE PROTEIN PMPC-RELATED"/>
    <property type="match status" value="1"/>
</dbReference>
<feature type="region of interest" description="Disordered" evidence="1">
    <location>
        <begin position="1193"/>
        <end position="1258"/>
    </location>
</feature>
<feature type="compositionally biased region" description="Basic and acidic residues" evidence="1">
    <location>
        <begin position="1201"/>
        <end position="1210"/>
    </location>
</feature>